<dbReference type="AlphaFoldDB" id="A0A6N9HC40"/>
<evidence type="ECO:0000256" key="1">
    <source>
        <dbReference type="ARBA" id="ARBA00023239"/>
    </source>
</evidence>
<dbReference type="Gene3D" id="2.160.20.10">
    <property type="entry name" value="Single-stranded right-handed beta-helix, Pectin lyase-like"/>
    <property type="match status" value="1"/>
</dbReference>
<comment type="caution">
    <text evidence="4">The sequence shown here is derived from an EMBL/GenBank/DDBJ whole genome shotgun (WGS) entry which is preliminary data.</text>
</comment>
<keyword evidence="5" id="KW-1185">Reference proteome</keyword>
<feature type="region of interest" description="Disordered" evidence="2">
    <location>
        <begin position="50"/>
        <end position="69"/>
    </location>
</feature>
<feature type="domain" description="Pectate lyase" evidence="3">
    <location>
        <begin position="75"/>
        <end position="126"/>
    </location>
</feature>
<dbReference type="Pfam" id="PF00544">
    <property type="entry name" value="Pectate_lyase_4"/>
    <property type="match status" value="1"/>
</dbReference>
<dbReference type="InterPro" id="IPR011050">
    <property type="entry name" value="Pectin_lyase_fold/virulence"/>
</dbReference>
<proteinExistence type="predicted"/>
<dbReference type="EMBL" id="WWCJ01000002">
    <property type="protein sequence ID" value="MYN01029.1"/>
    <property type="molecule type" value="Genomic_DNA"/>
</dbReference>
<sequence length="173" mass="18543">MAPAPDWCRTVSQDKWVIKTLFGAVACNTETFGSDPYPGVNKKCAVGKQAAPSTGRAGQGGGTTGGSGAPASAISDYVTISSNRFELHQKNNLIGSSDSRTTDDGHLTVTFHGNHFLNVAERGPRVLQQPGRLGSAVRGKPAGYRRSESVRVEQCRQRQNHCEVVERVCQLSE</sequence>
<name>A0A6N9HC40_9BURK</name>
<organism evidence="4 5">
    <name type="scientific">Pseudoduganella guangdongensis</name>
    <dbReference type="NCBI Taxonomy" id="2692179"/>
    <lineage>
        <taxon>Bacteria</taxon>
        <taxon>Pseudomonadati</taxon>
        <taxon>Pseudomonadota</taxon>
        <taxon>Betaproteobacteria</taxon>
        <taxon>Burkholderiales</taxon>
        <taxon>Oxalobacteraceae</taxon>
        <taxon>Telluria group</taxon>
        <taxon>Pseudoduganella</taxon>
    </lineage>
</organism>
<evidence type="ECO:0000313" key="5">
    <source>
        <dbReference type="Proteomes" id="UP000448575"/>
    </source>
</evidence>
<evidence type="ECO:0000313" key="4">
    <source>
        <dbReference type="EMBL" id="MYN01029.1"/>
    </source>
</evidence>
<evidence type="ECO:0000256" key="2">
    <source>
        <dbReference type="SAM" id="MobiDB-lite"/>
    </source>
</evidence>
<reference evidence="4 5" key="1">
    <citation type="submission" date="2019-12" db="EMBL/GenBank/DDBJ databases">
        <title>Novel species isolated from a subtropical stream in China.</title>
        <authorList>
            <person name="Lu H."/>
        </authorList>
    </citation>
    <scope>NUCLEOTIDE SEQUENCE [LARGE SCALE GENOMIC DNA]</scope>
    <source>
        <strain evidence="4 5">DS3</strain>
    </source>
</reference>
<gene>
    <name evidence="4" type="ORF">GTP41_02850</name>
</gene>
<dbReference type="SUPFAM" id="SSF51126">
    <property type="entry name" value="Pectin lyase-like"/>
    <property type="match status" value="1"/>
</dbReference>
<dbReference type="GO" id="GO:0016829">
    <property type="term" value="F:lyase activity"/>
    <property type="evidence" value="ECO:0007669"/>
    <property type="project" value="UniProtKB-KW"/>
</dbReference>
<protein>
    <recommendedName>
        <fullName evidence="3">Pectate lyase domain-containing protein</fullName>
    </recommendedName>
</protein>
<keyword evidence="1" id="KW-0456">Lyase</keyword>
<evidence type="ECO:0000259" key="3">
    <source>
        <dbReference type="Pfam" id="PF00544"/>
    </source>
</evidence>
<dbReference type="InterPro" id="IPR012334">
    <property type="entry name" value="Pectin_lyas_fold"/>
</dbReference>
<feature type="compositionally biased region" description="Gly residues" evidence="2">
    <location>
        <begin position="57"/>
        <end position="68"/>
    </location>
</feature>
<accession>A0A6N9HC40</accession>
<dbReference type="Proteomes" id="UP000448575">
    <property type="component" value="Unassembled WGS sequence"/>
</dbReference>
<dbReference type="InterPro" id="IPR002022">
    <property type="entry name" value="Pec_lyase"/>
</dbReference>